<dbReference type="PaxDb" id="121845-A0A3Q0IT46"/>
<evidence type="ECO:0000313" key="1">
    <source>
        <dbReference type="Proteomes" id="UP000079169"/>
    </source>
</evidence>
<dbReference type="InterPro" id="IPR011993">
    <property type="entry name" value="PH-like_dom_sf"/>
</dbReference>
<dbReference type="Gene3D" id="2.30.29.30">
    <property type="entry name" value="Pleckstrin-homology domain (PH domain)/Phosphotyrosine-binding domain (PTB)"/>
    <property type="match status" value="1"/>
</dbReference>
<accession>A0A3Q0IT46</accession>
<keyword evidence="1" id="KW-1185">Reference proteome</keyword>
<dbReference type="Proteomes" id="UP000079169">
    <property type="component" value="Unplaced"/>
</dbReference>
<gene>
    <name evidence="2" type="primary">LOC113466385</name>
</gene>
<reference evidence="2" key="1">
    <citation type="submission" date="2025-08" db="UniProtKB">
        <authorList>
            <consortium name="RefSeq"/>
        </authorList>
    </citation>
    <scope>IDENTIFICATION</scope>
</reference>
<dbReference type="SUPFAM" id="SSF50729">
    <property type="entry name" value="PH domain-like"/>
    <property type="match status" value="1"/>
</dbReference>
<dbReference type="AlphaFoldDB" id="A0A3Q0IT46"/>
<dbReference type="KEGG" id="dci:113466385"/>
<dbReference type="RefSeq" id="XP_026677535.1">
    <property type="nucleotide sequence ID" value="XM_026821734.1"/>
</dbReference>
<evidence type="ECO:0000313" key="2">
    <source>
        <dbReference type="RefSeq" id="XP_026677535.1"/>
    </source>
</evidence>
<dbReference type="GeneID" id="113466385"/>
<sequence>MFVNLGHKSFKRRYCYLRREVDGTYILELHKDDKKGEAKATIVMDFCTEVVRVSLISHTGLYVVP</sequence>
<dbReference type="STRING" id="121845.A0A3Q0IT46"/>
<protein>
    <submittedName>
        <fullName evidence="2">Dedicator of cytokinesis protein 11-like</fullName>
    </submittedName>
</protein>
<organism evidence="1 2">
    <name type="scientific">Diaphorina citri</name>
    <name type="common">Asian citrus psyllid</name>
    <dbReference type="NCBI Taxonomy" id="121845"/>
    <lineage>
        <taxon>Eukaryota</taxon>
        <taxon>Metazoa</taxon>
        <taxon>Ecdysozoa</taxon>
        <taxon>Arthropoda</taxon>
        <taxon>Hexapoda</taxon>
        <taxon>Insecta</taxon>
        <taxon>Pterygota</taxon>
        <taxon>Neoptera</taxon>
        <taxon>Paraneoptera</taxon>
        <taxon>Hemiptera</taxon>
        <taxon>Sternorrhyncha</taxon>
        <taxon>Psylloidea</taxon>
        <taxon>Psyllidae</taxon>
        <taxon>Diaphorininae</taxon>
        <taxon>Diaphorina</taxon>
    </lineage>
</organism>
<name>A0A3Q0IT46_DIACI</name>
<proteinExistence type="predicted"/>